<comment type="pathway">
    <text evidence="1 9">Isoprenoid biosynthesis; isopentenyl diphosphate biosynthesis via DXP pathway; isopentenyl diphosphate from 1-deoxy-D-xylulose 5-phosphate: step 1/6.</text>
</comment>
<keyword evidence="5 9" id="KW-0560">Oxidoreductase</keyword>
<evidence type="ECO:0000256" key="1">
    <source>
        <dbReference type="ARBA" id="ARBA00005094"/>
    </source>
</evidence>
<dbReference type="EMBL" id="CP019630">
    <property type="protein sequence ID" value="AQQ06549.1"/>
    <property type="molecule type" value="Genomic_DNA"/>
</dbReference>
<proteinExistence type="inferred from homology"/>
<feature type="binding site" evidence="9">
    <location>
        <position position="227"/>
    </location>
    <ligand>
        <name>1-deoxy-D-xylulose 5-phosphate</name>
        <dbReference type="ChEBI" id="CHEBI:57792"/>
    </ligand>
</feature>
<evidence type="ECO:0000256" key="5">
    <source>
        <dbReference type="ARBA" id="ARBA00023002"/>
    </source>
</evidence>
<dbReference type="InterPro" id="IPR036291">
    <property type="entry name" value="NAD(P)-bd_dom_sf"/>
</dbReference>
<feature type="binding site" evidence="9">
    <location>
        <position position="214"/>
    </location>
    <ligand>
        <name>NADPH</name>
        <dbReference type="ChEBI" id="CHEBI:57783"/>
    </ligand>
</feature>
<evidence type="ECO:0000259" key="10">
    <source>
        <dbReference type="Pfam" id="PF02670"/>
    </source>
</evidence>
<keyword evidence="3 9" id="KW-0479">Metal-binding</keyword>
<protein>
    <recommendedName>
        <fullName evidence="9">1-deoxy-D-xylulose 5-phosphate reductoisomerase</fullName>
        <shortName evidence="9">DXP reductoisomerase</shortName>
        <ecNumber evidence="9">1.1.1.267</ecNumber>
    </recommendedName>
    <alternativeName>
        <fullName evidence="9">1-deoxyxylulose-5-phosphate reductoisomerase</fullName>
    </alternativeName>
    <alternativeName>
        <fullName evidence="9">2-C-methyl-D-erythritol 4-phosphate synthase</fullName>
    </alternativeName>
</protein>
<evidence type="ECO:0000313" key="14">
    <source>
        <dbReference type="Proteomes" id="UP000188174"/>
    </source>
</evidence>
<feature type="binding site" evidence="9">
    <location>
        <position position="23"/>
    </location>
    <ligand>
        <name>NADPH</name>
        <dbReference type="ChEBI" id="CHEBI:57783"/>
    </ligand>
</feature>
<dbReference type="SUPFAM" id="SSF51735">
    <property type="entry name" value="NAD(P)-binding Rossmann-fold domains"/>
    <property type="match status" value="1"/>
</dbReference>
<dbReference type="Gene3D" id="1.10.1740.10">
    <property type="match status" value="1"/>
</dbReference>
<comment type="similarity">
    <text evidence="2 9">Belongs to the DXR family.</text>
</comment>
<feature type="binding site" evidence="9">
    <location>
        <position position="22"/>
    </location>
    <ligand>
        <name>NADPH</name>
        <dbReference type="ChEBI" id="CHEBI:57783"/>
    </ligand>
</feature>
<dbReference type="Pfam" id="PF08436">
    <property type="entry name" value="DXP_redisom_C"/>
    <property type="match status" value="1"/>
</dbReference>
<feature type="binding site" evidence="9">
    <location>
        <position position="49"/>
    </location>
    <ligand>
        <name>NADPH</name>
        <dbReference type="ChEBI" id="CHEBI:57783"/>
    </ligand>
</feature>
<feature type="binding site" evidence="9">
    <location>
        <position position="230"/>
    </location>
    <ligand>
        <name>Mn(2+)</name>
        <dbReference type="ChEBI" id="CHEBI:29035"/>
    </ligand>
</feature>
<feature type="domain" description="1-deoxy-D-xylulose 5-phosphate reductoisomerase C-terminal" evidence="11">
    <location>
        <begin position="155"/>
        <end position="238"/>
    </location>
</feature>
<evidence type="ECO:0000313" key="13">
    <source>
        <dbReference type="EMBL" id="AQQ06549.1"/>
    </source>
</evidence>
<feature type="binding site" evidence="9">
    <location>
        <position position="161"/>
    </location>
    <ligand>
        <name>Mn(2+)</name>
        <dbReference type="ChEBI" id="CHEBI:29035"/>
    </ligand>
</feature>
<feature type="binding site" evidence="9">
    <location>
        <position position="161"/>
    </location>
    <ligand>
        <name>1-deoxy-D-xylulose 5-phosphate</name>
        <dbReference type="ChEBI" id="CHEBI:57792"/>
    </ligand>
</feature>
<feature type="binding site" evidence="9">
    <location>
        <position position="134"/>
    </location>
    <ligand>
        <name>1-deoxy-D-xylulose 5-phosphate</name>
        <dbReference type="ChEBI" id="CHEBI:57792"/>
    </ligand>
</feature>
<dbReference type="InterPro" id="IPR036169">
    <property type="entry name" value="DXPR_C_sf"/>
</dbReference>
<comment type="caution">
    <text evidence="9">Lacks conserved residue(s) required for the propagation of feature annotation.</text>
</comment>
<evidence type="ECO:0000259" key="11">
    <source>
        <dbReference type="Pfam" id="PF08436"/>
    </source>
</evidence>
<dbReference type="Gene3D" id="3.40.50.720">
    <property type="entry name" value="NAD(P)-binding Rossmann-like Domain"/>
    <property type="match status" value="1"/>
</dbReference>
<reference evidence="13 14" key="1">
    <citation type="submission" date="2017-02" db="EMBL/GenBank/DDBJ databases">
        <authorList>
            <person name="Jeong S."/>
        </authorList>
    </citation>
    <scope>NUCLEOTIDE SEQUENCE [LARGE SCALE GENOMIC DNA]</scope>
    <source>
        <strain evidence="13 14">RMAR6-6</strain>
    </source>
</reference>
<dbReference type="InterPro" id="IPR026877">
    <property type="entry name" value="DXPR_C"/>
</dbReference>
<comment type="cofactor">
    <cofactor evidence="9">
        <name>Mg(2+)</name>
        <dbReference type="ChEBI" id="CHEBI:18420"/>
    </cofactor>
    <cofactor evidence="9">
        <name>Mn(2+)</name>
        <dbReference type="ChEBI" id="CHEBI:29035"/>
    </cofactor>
</comment>
<feature type="binding site" evidence="9">
    <location>
        <position position="135"/>
    </location>
    <ligand>
        <name>NADPH</name>
        <dbReference type="ChEBI" id="CHEBI:57783"/>
    </ligand>
</feature>
<gene>
    <name evidence="9" type="primary">dxr</name>
    <name evidence="13" type="ORF">B0E33_25675</name>
</gene>
<dbReference type="SUPFAM" id="SSF69055">
    <property type="entry name" value="1-deoxy-D-xylulose-5-phosphate reductoisomerase, C-terminal domain"/>
    <property type="match status" value="1"/>
</dbReference>
<sequence length="399" mass="41868">MAAASAARDPGAKTRITVLGATGSIGQSLADLIQRNPDSYEVVALVANRNASGLADMAKALKTGSAILAEESCYPELKERLAGSGIATGAGEAAVLEAVTQDTDIVVGAIVGSAGLKPTMAAIRPGRRIALANKECLVCAGDLFMAKILATGAELLPVDSEHNAIFQVFETDKADMVEKVILTASGGPFRSVSKADMARVTPQQALKHPNWDMGARITIDSATMMNKGFEVIEASHLFPVAHDQLGVLVHPQSTVHGLVQYKDGSLLAQLGSPDMRTPIAHCLAFPRRMNVPVKRLDLAELGTLTFEAPDLDRFPALRLALEAMRAGGMAPAALNAADEVAVDAFLKGRIGFMDIPAAIEEVLDAMGAGGKLTDAAGVEDVLAIDAEARQKTGEWIRTR</sequence>
<organism evidence="13 14">
    <name type="scientific">Roseibium algicola</name>
    <dbReference type="NCBI Taxonomy" id="2857014"/>
    <lineage>
        <taxon>Bacteria</taxon>
        <taxon>Pseudomonadati</taxon>
        <taxon>Pseudomonadota</taxon>
        <taxon>Alphaproteobacteria</taxon>
        <taxon>Hyphomicrobiales</taxon>
        <taxon>Stappiaceae</taxon>
        <taxon>Roseibium</taxon>
    </lineage>
</organism>
<dbReference type="Pfam" id="PF02670">
    <property type="entry name" value="DXP_reductoisom"/>
    <property type="match status" value="1"/>
</dbReference>
<keyword evidence="9" id="KW-0460">Magnesium</keyword>
<feature type="binding site" evidence="9">
    <location>
        <position position="25"/>
    </location>
    <ligand>
        <name>NADPH</name>
        <dbReference type="ChEBI" id="CHEBI:57783"/>
    </ligand>
</feature>
<evidence type="ECO:0000256" key="8">
    <source>
        <dbReference type="ARBA" id="ARBA00048543"/>
    </source>
</evidence>
<feature type="binding site" evidence="9">
    <location>
        <position position="185"/>
    </location>
    <ligand>
        <name>1-deoxy-D-xylulose 5-phosphate</name>
        <dbReference type="ChEBI" id="CHEBI:57792"/>
    </ligand>
</feature>
<keyword evidence="6 9" id="KW-0464">Manganese</keyword>
<keyword evidence="14" id="KW-1185">Reference proteome</keyword>
<evidence type="ECO:0000256" key="9">
    <source>
        <dbReference type="HAMAP-Rule" id="MF_00183"/>
    </source>
</evidence>
<dbReference type="Pfam" id="PF13288">
    <property type="entry name" value="DXPR_C"/>
    <property type="match status" value="1"/>
</dbReference>
<feature type="binding site" evidence="9">
    <location>
        <position position="160"/>
    </location>
    <ligand>
        <name>1-deoxy-D-xylulose 5-phosphate</name>
        <dbReference type="ChEBI" id="CHEBI:57792"/>
    </ligand>
</feature>
<dbReference type="PANTHER" id="PTHR30525:SF0">
    <property type="entry name" value="1-DEOXY-D-XYLULOSE 5-PHOSPHATE REDUCTOISOMERASE, CHLOROPLASTIC"/>
    <property type="match status" value="1"/>
</dbReference>
<dbReference type="NCBIfam" id="TIGR00243">
    <property type="entry name" value="Dxr"/>
    <property type="match status" value="1"/>
</dbReference>
<dbReference type="RefSeq" id="WP_077292774.1">
    <property type="nucleotide sequence ID" value="NZ_CP019630.1"/>
</dbReference>
<feature type="binding site" evidence="9">
    <location>
        <position position="24"/>
    </location>
    <ligand>
        <name>NADPH</name>
        <dbReference type="ChEBI" id="CHEBI:57783"/>
    </ligand>
</feature>
<feature type="binding site" evidence="9">
    <location>
        <position position="221"/>
    </location>
    <ligand>
        <name>1-deoxy-D-xylulose 5-phosphate</name>
        <dbReference type="ChEBI" id="CHEBI:57792"/>
    </ligand>
</feature>
<accession>A0ABN4X0V3</accession>
<feature type="binding site" evidence="9">
    <location>
        <position position="230"/>
    </location>
    <ligand>
        <name>1-deoxy-D-xylulose 5-phosphate</name>
        <dbReference type="ChEBI" id="CHEBI:57792"/>
    </ligand>
</feature>
<dbReference type="Proteomes" id="UP000188174">
    <property type="component" value="Chromosome"/>
</dbReference>
<dbReference type="HAMAP" id="MF_00183">
    <property type="entry name" value="DXP_reductoisom"/>
    <property type="match status" value="1"/>
</dbReference>
<dbReference type="SUPFAM" id="SSF55347">
    <property type="entry name" value="Glyceraldehyde-3-phosphate dehydrogenase-like, C-terminal domain"/>
    <property type="match status" value="1"/>
</dbReference>
<feature type="binding site" evidence="9">
    <location>
        <position position="159"/>
    </location>
    <ligand>
        <name>Mn(2+)</name>
        <dbReference type="ChEBI" id="CHEBI:29035"/>
    </ligand>
</feature>
<evidence type="ECO:0000256" key="2">
    <source>
        <dbReference type="ARBA" id="ARBA00006825"/>
    </source>
</evidence>
<name>A0ABN4X0V3_9HYPH</name>
<keyword evidence="7 9" id="KW-0414">Isoprene biosynthesis</keyword>
<comment type="catalytic activity">
    <reaction evidence="8">
        <text>2-C-methyl-D-erythritol 4-phosphate + NADP(+) = 1-deoxy-D-xylulose 5-phosphate + NADPH + H(+)</text>
        <dbReference type="Rhea" id="RHEA:13717"/>
        <dbReference type="ChEBI" id="CHEBI:15378"/>
        <dbReference type="ChEBI" id="CHEBI:57783"/>
        <dbReference type="ChEBI" id="CHEBI:57792"/>
        <dbReference type="ChEBI" id="CHEBI:58262"/>
        <dbReference type="ChEBI" id="CHEBI:58349"/>
        <dbReference type="EC" id="1.1.1.267"/>
    </reaction>
    <physiologicalReaction direction="right-to-left" evidence="8">
        <dbReference type="Rhea" id="RHEA:13719"/>
    </physiologicalReaction>
</comment>
<dbReference type="PANTHER" id="PTHR30525">
    <property type="entry name" value="1-DEOXY-D-XYLULOSE 5-PHOSPHATE REDUCTOISOMERASE"/>
    <property type="match status" value="1"/>
</dbReference>
<dbReference type="EC" id="1.1.1.267" evidence="9"/>
<keyword evidence="4 9" id="KW-0521">NADP</keyword>
<dbReference type="PIRSF" id="PIRSF006205">
    <property type="entry name" value="Dxp_reductismrs"/>
    <property type="match status" value="1"/>
</dbReference>
<evidence type="ECO:0000259" key="12">
    <source>
        <dbReference type="Pfam" id="PF13288"/>
    </source>
</evidence>
<evidence type="ECO:0000256" key="6">
    <source>
        <dbReference type="ARBA" id="ARBA00023211"/>
    </source>
</evidence>
<dbReference type="InterPro" id="IPR003821">
    <property type="entry name" value="DXP_reductoisomerase"/>
</dbReference>
<feature type="binding site" evidence="9">
    <location>
        <position position="133"/>
    </location>
    <ligand>
        <name>NADPH</name>
        <dbReference type="ChEBI" id="CHEBI:57783"/>
    </ligand>
</feature>
<dbReference type="InterPro" id="IPR013644">
    <property type="entry name" value="DXP_reductoisomerase_C"/>
</dbReference>
<feature type="binding site" evidence="9">
    <location>
        <position position="226"/>
    </location>
    <ligand>
        <name>1-deoxy-D-xylulose 5-phosphate</name>
        <dbReference type="ChEBI" id="CHEBI:57792"/>
    </ligand>
</feature>
<comment type="function">
    <text evidence="9">Catalyzes the NADPH-dependent rearrangement and reduction of 1-deoxy-D-xylulose-5-phosphate (DXP) to 2-C-methyl-D-erythritol 4-phosphate (MEP).</text>
</comment>
<feature type="binding site" evidence="9">
    <location>
        <position position="208"/>
    </location>
    <ligand>
        <name>1-deoxy-D-xylulose 5-phosphate</name>
        <dbReference type="ChEBI" id="CHEBI:57792"/>
    </ligand>
</feature>
<evidence type="ECO:0000256" key="3">
    <source>
        <dbReference type="ARBA" id="ARBA00022723"/>
    </source>
</evidence>
<feature type="binding site" evidence="9">
    <location>
        <position position="50"/>
    </location>
    <ligand>
        <name>NADPH</name>
        <dbReference type="ChEBI" id="CHEBI:57783"/>
    </ligand>
</feature>
<dbReference type="InterPro" id="IPR013512">
    <property type="entry name" value="DXP_reductoisomerase_N"/>
</dbReference>
<evidence type="ECO:0000256" key="7">
    <source>
        <dbReference type="ARBA" id="ARBA00023229"/>
    </source>
</evidence>
<evidence type="ECO:0000256" key="4">
    <source>
        <dbReference type="ARBA" id="ARBA00022857"/>
    </source>
</evidence>
<dbReference type="NCBIfam" id="NF009114">
    <property type="entry name" value="PRK12464.1"/>
    <property type="match status" value="1"/>
</dbReference>
<feature type="domain" description="DXP reductoisomerase C-terminal" evidence="12">
    <location>
        <begin position="270"/>
        <end position="390"/>
    </location>
</feature>
<feature type="domain" description="1-deoxy-D-xylulose 5-phosphate reductoisomerase N-terminal" evidence="10">
    <location>
        <begin position="16"/>
        <end position="141"/>
    </location>
</feature>